<dbReference type="AlphaFoldDB" id="A0A4C1YWH9"/>
<protein>
    <submittedName>
        <fullName evidence="1">Uncharacterized protein</fullName>
    </submittedName>
</protein>
<proteinExistence type="predicted"/>
<sequence length="98" mass="11118">MAPPCAFGVRKVACLGRDPFWLEGFVEFRLYLEENSRPETNFYSRYFPVDSCVFVSCFDVSHKSPLNETVLNEPISEIAARGRVTAAPCRSDECRKCS</sequence>
<evidence type="ECO:0000313" key="1">
    <source>
        <dbReference type="EMBL" id="GBP79009.1"/>
    </source>
</evidence>
<name>A0A4C1YWH9_EUMVA</name>
<dbReference type="Proteomes" id="UP000299102">
    <property type="component" value="Unassembled WGS sequence"/>
</dbReference>
<reference evidence="1 2" key="1">
    <citation type="journal article" date="2019" name="Commun. Biol.">
        <title>The bagworm genome reveals a unique fibroin gene that provides high tensile strength.</title>
        <authorList>
            <person name="Kono N."/>
            <person name="Nakamura H."/>
            <person name="Ohtoshi R."/>
            <person name="Tomita M."/>
            <person name="Numata K."/>
            <person name="Arakawa K."/>
        </authorList>
    </citation>
    <scope>NUCLEOTIDE SEQUENCE [LARGE SCALE GENOMIC DNA]</scope>
</reference>
<keyword evidence="2" id="KW-1185">Reference proteome</keyword>
<accession>A0A4C1YWH9</accession>
<gene>
    <name evidence="1" type="ORF">EVAR_63011_1</name>
</gene>
<dbReference type="EMBL" id="BGZK01001396">
    <property type="protein sequence ID" value="GBP79009.1"/>
    <property type="molecule type" value="Genomic_DNA"/>
</dbReference>
<evidence type="ECO:0000313" key="2">
    <source>
        <dbReference type="Proteomes" id="UP000299102"/>
    </source>
</evidence>
<comment type="caution">
    <text evidence="1">The sequence shown here is derived from an EMBL/GenBank/DDBJ whole genome shotgun (WGS) entry which is preliminary data.</text>
</comment>
<organism evidence="1 2">
    <name type="scientific">Eumeta variegata</name>
    <name type="common">Bagworm moth</name>
    <name type="synonym">Eumeta japonica</name>
    <dbReference type="NCBI Taxonomy" id="151549"/>
    <lineage>
        <taxon>Eukaryota</taxon>
        <taxon>Metazoa</taxon>
        <taxon>Ecdysozoa</taxon>
        <taxon>Arthropoda</taxon>
        <taxon>Hexapoda</taxon>
        <taxon>Insecta</taxon>
        <taxon>Pterygota</taxon>
        <taxon>Neoptera</taxon>
        <taxon>Endopterygota</taxon>
        <taxon>Lepidoptera</taxon>
        <taxon>Glossata</taxon>
        <taxon>Ditrysia</taxon>
        <taxon>Tineoidea</taxon>
        <taxon>Psychidae</taxon>
        <taxon>Oiketicinae</taxon>
        <taxon>Eumeta</taxon>
    </lineage>
</organism>